<keyword evidence="3 5" id="KW-1133">Transmembrane helix</keyword>
<gene>
    <name evidence="7" type="ORF">KDA27_08850</name>
</gene>
<dbReference type="GO" id="GO:0005886">
    <property type="term" value="C:plasma membrane"/>
    <property type="evidence" value="ECO:0007669"/>
    <property type="project" value="TreeGrafter"/>
</dbReference>
<dbReference type="PANTHER" id="PTHR10846">
    <property type="entry name" value="SODIUM/POTASSIUM/CALCIUM EXCHANGER"/>
    <property type="match status" value="1"/>
</dbReference>
<feature type="transmembrane region" description="Helical" evidence="5">
    <location>
        <begin position="236"/>
        <end position="257"/>
    </location>
</feature>
<dbReference type="InterPro" id="IPR044880">
    <property type="entry name" value="NCX_ion-bd_dom_sf"/>
</dbReference>
<feature type="transmembrane region" description="Helical" evidence="5">
    <location>
        <begin position="88"/>
        <end position="108"/>
    </location>
</feature>
<comment type="subcellular location">
    <subcellularLocation>
        <location evidence="1">Membrane</location>
        <topology evidence="1">Multi-pass membrane protein</topology>
    </subcellularLocation>
</comment>
<dbReference type="GO" id="GO:0005262">
    <property type="term" value="F:calcium channel activity"/>
    <property type="evidence" value="ECO:0007669"/>
    <property type="project" value="TreeGrafter"/>
</dbReference>
<feature type="transmembrane region" description="Helical" evidence="5">
    <location>
        <begin position="145"/>
        <end position="164"/>
    </location>
</feature>
<dbReference type="AlphaFoldDB" id="A0A956NEE2"/>
<evidence type="ECO:0000259" key="6">
    <source>
        <dbReference type="Pfam" id="PF01699"/>
    </source>
</evidence>
<comment type="caution">
    <text evidence="7">The sequence shown here is derived from an EMBL/GenBank/DDBJ whole genome shotgun (WGS) entry which is preliminary data.</text>
</comment>
<feature type="domain" description="Sodium/calcium exchanger membrane region" evidence="6">
    <location>
        <begin position="18"/>
        <end position="166"/>
    </location>
</feature>
<dbReference type="Proteomes" id="UP000739538">
    <property type="component" value="Unassembled WGS sequence"/>
</dbReference>
<name>A0A956NEE2_UNCEI</name>
<dbReference type="PANTHER" id="PTHR10846:SF8">
    <property type="entry name" value="INNER MEMBRANE PROTEIN YRBG"/>
    <property type="match status" value="1"/>
</dbReference>
<reference evidence="7" key="2">
    <citation type="journal article" date="2021" name="Microbiome">
        <title>Successional dynamics and alternative stable states in a saline activated sludge microbial community over 9 years.</title>
        <authorList>
            <person name="Wang Y."/>
            <person name="Ye J."/>
            <person name="Ju F."/>
            <person name="Liu L."/>
            <person name="Boyd J.A."/>
            <person name="Deng Y."/>
            <person name="Parks D.H."/>
            <person name="Jiang X."/>
            <person name="Yin X."/>
            <person name="Woodcroft B.J."/>
            <person name="Tyson G.W."/>
            <person name="Hugenholtz P."/>
            <person name="Polz M.F."/>
            <person name="Zhang T."/>
        </authorList>
    </citation>
    <scope>NUCLEOTIDE SEQUENCE</scope>
    <source>
        <strain evidence="7">HKST-UBA02</strain>
    </source>
</reference>
<keyword evidence="2 5" id="KW-0812">Transmembrane</keyword>
<dbReference type="InterPro" id="IPR004837">
    <property type="entry name" value="NaCa_Exmemb"/>
</dbReference>
<feature type="transmembrane region" description="Helical" evidence="5">
    <location>
        <begin position="16"/>
        <end position="40"/>
    </location>
</feature>
<feature type="transmembrane region" description="Helical" evidence="5">
    <location>
        <begin position="202"/>
        <end position="224"/>
    </location>
</feature>
<evidence type="ECO:0000256" key="2">
    <source>
        <dbReference type="ARBA" id="ARBA00022692"/>
    </source>
</evidence>
<sequence length="359" mass="37895">MEHLIPHAWFEGQSQLILLLVTIVSLGIVGKGADVLVEGAAGAAFRLGMPKVIVGATIVSLGTTSPEFAVSVMAAWSGDAGLALGNAVGSVIADTGLIFGLGCLLTTLPADKFVLSRQGWVQVGSAALLAAACYIAWMLQGDAAYIGRPLGVLLLLLLGAYLWISVRWARQRQVAEDAMRARADVAVGGEDDSVEHAAHHSLFALIAMILGGIVMVIFSSHTLVSSVGELALRWGVPQVVIAASLVALGTSLPELVIGLTSLRRGHKELLVGNVIGADILNVLFVIGGSSVAAKLPIIEHGASIPEIFLYLHLPTMLLILFLFRIFIHSSVQRGEFKRIYGVPLLLIYLAFVAIPFFLG</sequence>
<feature type="domain" description="Sodium/calcium exchanger membrane region" evidence="6">
    <location>
        <begin position="206"/>
        <end position="356"/>
    </location>
</feature>
<dbReference type="InterPro" id="IPR004481">
    <property type="entry name" value="K/Na/Ca-exchanger"/>
</dbReference>
<reference evidence="7" key="1">
    <citation type="submission" date="2020-04" db="EMBL/GenBank/DDBJ databases">
        <authorList>
            <person name="Zhang T."/>
        </authorList>
    </citation>
    <scope>NUCLEOTIDE SEQUENCE</scope>
    <source>
        <strain evidence="7">HKST-UBA02</strain>
    </source>
</reference>
<dbReference type="Pfam" id="PF01699">
    <property type="entry name" value="Na_Ca_ex"/>
    <property type="match status" value="2"/>
</dbReference>
<feature type="transmembrane region" description="Helical" evidence="5">
    <location>
        <begin position="307"/>
        <end position="327"/>
    </location>
</feature>
<protein>
    <submittedName>
        <fullName evidence="7">Sodium:calcium antiporter</fullName>
    </submittedName>
</protein>
<evidence type="ECO:0000313" key="8">
    <source>
        <dbReference type="Proteomes" id="UP000739538"/>
    </source>
</evidence>
<evidence type="ECO:0000256" key="3">
    <source>
        <dbReference type="ARBA" id="ARBA00022989"/>
    </source>
</evidence>
<evidence type="ECO:0000313" key="7">
    <source>
        <dbReference type="EMBL" id="MCA9755895.1"/>
    </source>
</evidence>
<accession>A0A956NEE2</accession>
<dbReference type="Gene3D" id="1.20.1420.30">
    <property type="entry name" value="NCX, central ion-binding region"/>
    <property type="match status" value="1"/>
</dbReference>
<dbReference type="EMBL" id="JAGQHS010000035">
    <property type="protein sequence ID" value="MCA9755895.1"/>
    <property type="molecule type" value="Genomic_DNA"/>
</dbReference>
<dbReference type="GO" id="GO:0006874">
    <property type="term" value="P:intracellular calcium ion homeostasis"/>
    <property type="evidence" value="ECO:0007669"/>
    <property type="project" value="TreeGrafter"/>
</dbReference>
<feature type="transmembrane region" description="Helical" evidence="5">
    <location>
        <begin position="52"/>
        <end position="76"/>
    </location>
</feature>
<feature type="transmembrane region" description="Helical" evidence="5">
    <location>
        <begin position="269"/>
        <end position="287"/>
    </location>
</feature>
<dbReference type="GO" id="GO:0008273">
    <property type="term" value="F:calcium, potassium:sodium antiporter activity"/>
    <property type="evidence" value="ECO:0007669"/>
    <property type="project" value="TreeGrafter"/>
</dbReference>
<organism evidence="7 8">
    <name type="scientific">Eiseniibacteriota bacterium</name>
    <dbReference type="NCBI Taxonomy" id="2212470"/>
    <lineage>
        <taxon>Bacteria</taxon>
        <taxon>Candidatus Eiseniibacteriota</taxon>
    </lineage>
</organism>
<keyword evidence="4 5" id="KW-0472">Membrane</keyword>
<evidence type="ECO:0000256" key="4">
    <source>
        <dbReference type="ARBA" id="ARBA00023136"/>
    </source>
</evidence>
<feature type="transmembrane region" description="Helical" evidence="5">
    <location>
        <begin position="339"/>
        <end position="358"/>
    </location>
</feature>
<evidence type="ECO:0000256" key="1">
    <source>
        <dbReference type="ARBA" id="ARBA00004141"/>
    </source>
</evidence>
<feature type="transmembrane region" description="Helical" evidence="5">
    <location>
        <begin position="120"/>
        <end position="139"/>
    </location>
</feature>
<proteinExistence type="predicted"/>
<evidence type="ECO:0000256" key="5">
    <source>
        <dbReference type="SAM" id="Phobius"/>
    </source>
</evidence>